<dbReference type="AlphaFoldDB" id="A0AAV8ZH17"/>
<keyword evidence="2" id="KW-1185">Reference proteome</keyword>
<comment type="caution">
    <text evidence="1">The sequence shown here is derived from an EMBL/GenBank/DDBJ whole genome shotgun (WGS) entry which is preliminary data.</text>
</comment>
<name>A0AAV8ZH17_9CUCU</name>
<dbReference type="InterPro" id="IPR052709">
    <property type="entry name" value="Transposase-MT_Hybrid"/>
</dbReference>
<gene>
    <name evidence="1" type="ORF">NQ318_018511</name>
</gene>
<dbReference type="PANTHER" id="PTHR46060">
    <property type="entry name" value="MARINER MOS1 TRANSPOSASE-LIKE PROTEIN"/>
    <property type="match status" value="1"/>
</dbReference>
<organism evidence="1 2">
    <name type="scientific">Aromia moschata</name>
    <dbReference type="NCBI Taxonomy" id="1265417"/>
    <lineage>
        <taxon>Eukaryota</taxon>
        <taxon>Metazoa</taxon>
        <taxon>Ecdysozoa</taxon>
        <taxon>Arthropoda</taxon>
        <taxon>Hexapoda</taxon>
        <taxon>Insecta</taxon>
        <taxon>Pterygota</taxon>
        <taxon>Neoptera</taxon>
        <taxon>Endopterygota</taxon>
        <taxon>Coleoptera</taxon>
        <taxon>Polyphaga</taxon>
        <taxon>Cucujiformia</taxon>
        <taxon>Chrysomeloidea</taxon>
        <taxon>Cerambycidae</taxon>
        <taxon>Cerambycinae</taxon>
        <taxon>Callichromatini</taxon>
        <taxon>Aromia</taxon>
    </lineage>
</organism>
<protein>
    <submittedName>
        <fullName evidence="1">Uncharacterized protein</fullName>
    </submittedName>
</protein>
<dbReference type="EMBL" id="JAPWTK010000001">
    <property type="protein sequence ID" value="KAJ8963048.1"/>
    <property type="molecule type" value="Genomic_DNA"/>
</dbReference>
<evidence type="ECO:0000313" key="2">
    <source>
        <dbReference type="Proteomes" id="UP001162162"/>
    </source>
</evidence>
<dbReference type="PANTHER" id="PTHR46060:SF1">
    <property type="entry name" value="MARINER MOS1 TRANSPOSASE-LIKE PROTEIN"/>
    <property type="match status" value="1"/>
</dbReference>
<proteinExistence type="predicted"/>
<dbReference type="Proteomes" id="UP001162162">
    <property type="component" value="Unassembled WGS sequence"/>
</dbReference>
<accession>A0AAV8ZH17</accession>
<reference evidence="1" key="1">
    <citation type="journal article" date="2023" name="Insect Mol. Biol.">
        <title>Genome sequencing provides insights into the evolution of gene families encoding plant cell wall-degrading enzymes in longhorned beetles.</title>
        <authorList>
            <person name="Shin N.R."/>
            <person name="Okamura Y."/>
            <person name="Kirsch R."/>
            <person name="Pauchet Y."/>
        </authorList>
    </citation>
    <scope>NUCLEOTIDE SEQUENCE</scope>
    <source>
        <strain evidence="1">AMC_N1</strain>
    </source>
</reference>
<sequence>MSIDDKTRSGSPSTARNDENVEKLRELVLTDHRQTIDQLSEFSGLSWSSVQRILTEYLRMKRVAGKFVPRALTDNQKECRLETYLALKQQLETDPDELIDFLSKVIIVDRRQTCLEADVYGNNAVEEITLQHRYRGTILCP</sequence>
<evidence type="ECO:0000313" key="1">
    <source>
        <dbReference type="EMBL" id="KAJ8963048.1"/>
    </source>
</evidence>